<name>A0A6N6REU0_9FLAO</name>
<sequence length="726" mass="79842">MKLLKSLLLFAFVLTGWSTANASHIIGGDIQYEYLGNNQYYIKLVLYRNFPGIQLGPNQTVYVRSATCGGAITTINLPRTAQFMAAGNTFGCISQQSAGFQPEVNIYETTVSNPLVLTQNCTDYKISWNECCKPPGITNIGTGNNSATLGFYFEAELNRRQGLGNNSSPIFTSDPLAYICEGGTFIYTQNAVESDGDSLQYELINPRESDFNSTNVRPIPYKPPFSVSQPFTVDPANPYTLDPQTGNITFTAKLPPGIQREVSIITVRVNEYRFDSTFFIWEKIGSSNREIQVIITDQCLPAVNAGVRLDPNAPGTYLDPDGKQVRDYNCGDTAVTMTFTLPIECFSVAADGTDFRITAPNGQPIPVKKAIPYCDGNSETDSVTLSLYKPLIFNGDYMMYTKVGTDGNTLLNRCGKPMAEFDTIILRVSGCLDPVYDAQNVTVTNDEHNFVQWGLDTNTLPEQLVDFIRVFRSDDGGAIWSQVGTASIQDSGYTDYTVGPNEVDAQSYRYQVQFVANGQDLFLTRGINSIHLGGALNQNDQVPMNWTSYNGWTGASYVVQLGIKTGQTYNWSDVTDVNLPTLDSSYTFNASALSQGSYALRVQTTDGSFTSESNWITFGIQDPPVIPDPDVALIIPNLFTPGEDDINSLFTIQGIEAYNRVELVVYNRWGTRVYQNSNYTNSNAWDGRSSNGSDLAEGTYFYVLNATGGPNGTAVEENGSITLMRD</sequence>
<organism evidence="2 3">
    <name type="scientific">Phaeocystidibacter luteus</name>
    <dbReference type="NCBI Taxonomy" id="911197"/>
    <lineage>
        <taxon>Bacteria</taxon>
        <taxon>Pseudomonadati</taxon>
        <taxon>Bacteroidota</taxon>
        <taxon>Flavobacteriia</taxon>
        <taxon>Flavobacteriales</taxon>
        <taxon>Phaeocystidibacteraceae</taxon>
        <taxon>Phaeocystidibacter</taxon>
    </lineage>
</organism>
<dbReference type="EMBL" id="WBVO01000008">
    <property type="protein sequence ID" value="KAB2808686.1"/>
    <property type="molecule type" value="Genomic_DNA"/>
</dbReference>
<dbReference type="Pfam" id="PF13585">
    <property type="entry name" value="CHU_C"/>
    <property type="match status" value="1"/>
</dbReference>
<accession>A0A6N6REU0</accession>
<evidence type="ECO:0000313" key="3">
    <source>
        <dbReference type="Proteomes" id="UP000468650"/>
    </source>
</evidence>
<feature type="chain" id="PRO_5026825302" evidence="1">
    <location>
        <begin position="23"/>
        <end position="726"/>
    </location>
</feature>
<dbReference type="AlphaFoldDB" id="A0A6N6REU0"/>
<gene>
    <name evidence="2" type="ORF">F8C67_10390</name>
</gene>
<dbReference type="NCBIfam" id="TIGR04131">
    <property type="entry name" value="Bac_Flav_CTERM"/>
    <property type="match status" value="1"/>
</dbReference>
<keyword evidence="3" id="KW-1185">Reference proteome</keyword>
<proteinExistence type="predicted"/>
<dbReference type="Gene3D" id="2.60.40.4070">
    <property type="match status" value="1"/>
</dbReference>
<keyword evidence="1" id="KW-0732">Signal</keyword>
<dbReference type="OrthoDB" id="1236981at2"/>
<protein>
    <submittedName>
        <fullName evidence="2">Gliding motility-associated C-terminal domain-containing protein</fullName>
    </submittedName>
</protein>
<feature type="signal peptide" evidence="1">
    <location>
        <begin position="1"/>
        <end position="22"/>
    </location>
</feature>
<evidence type="ECO:0000313" key="2">
    <source>
        <dbReference type="EMBL" id="KAB2808686.1"/>
    </source>
</evidence>
<dbReference type="InterPro" id="IPR026341">
    <property type="entry name" value="T9SS_type_B"/>
</dbReference>
<evidence type="ECO:0000256" key="1">
    <source>
        <dbReference type="SAM" id="SignalP"/>
    </source>
</evidence>
<dbReference type="Proteomes" id="UP000468650">
    <property type="component" value="Unassembled WGS sequence"/>
</dbReference>
<dbReference type="RefSeq" id="WP_151667781.1">
    <property type="nucleotide sequence ID" value="NZ_WBVO01000008.1"/>
</dbReference>
<comment type="caution">
    <text evidence="2">The sequence shown here is derived from an EMBL/GenBank/DDBJ whole genome shotgun (WGS) entry which is preliminary data.</text>
</comment>
<reference evidence="2 3" key="1">
    <citation type="submission" date="2019-09" db="EMBL/GenBank/DDBJ databases">
        <title>Genomes of family Cryomorphaceae.</title>
        <authorList>
            <person name="Bowman J.P."/>
        </authorList>
    </citation>
    <scope>NUCLEOTIDE SEQUENCE [LARGE SCALE GENOMIC DNA]</scope>
    <source>
        <strain evidence="2 3">LMG 25704</strain>
    </source>
</reference>